<dbReference type="GO" id="GO:0006406">
    <property type="term" value="P:mRNA export from nucleus"/>
    <property type="evidence" value="ECO:0007669"/>
    <property type="project" value="TreeGrafter"/>
</dbReference>
<sequence length="279" mass="32347">MNIIPSSKDCVVGTCLLMCPPSEVRFRNENHLIHQLESSQSINSSSGRLIGDPQKMVKEYIRSAAGCSLLNPEILRPPTVLLTTIDYLLDLYRQMKLSQLTTVFSFVSDRLRAVRQDMILQQPSPVDTMKILQKMIPFYIETDYFCKLHECSAYDYKLHSTQIEECFSRWNEVVRQVPKDLVNPLIVCSYLMRRISEPSSMLEVYRWKSYLSVDLWTIVHSIVLCARSCNYSGFFRNLRRLPSGFTRASTVNAIICIRLRTLTLIGNYDFQFLFLNLLD</sequence>
<name>A0A1I7WWP3_HETBA</name>
<dbReference type="Gene3D" id="1.25.40.990">
    <property type="match status" value="1"/>
</dbReference>
<evidence type="ECO:0000259" key="1">
    <source>
        <dbReference type="Pfam" id="PF03399"/>
    </source>
</evidence>
<dbReference type="InterPro" id="IPR045107">
    <property type="entry name" value="SAC3/GANP/THP3"/>
</dbReference>
<proteinExistence type="predicted"/>
<keyword evidence="2" id="KW-1185">Reference proteome</keyword>
<evidence type="ECO:0000313" key="3">
    <source>
        <dbReference type="WBParaSite" id="Hba_09644"/>
    </source>
</evidence>
<dbReference type="AlphaFoldDB" id="A0A1I7WWP3"/>
<protein>
    <submittedName>
        <fullName evidence="3">SAC3_GANP domain-containing protein</fullName>
    </submittedName>
</protein>
<accession>A0A1I7WWP3</accession>
<feature type="domain" description="SAC3/GANP/THP3 conserved" evidence="1">
    <location>
        <begin position="18"/>
        <end position="241"/>
    </location>
</feature>
<organism evidence="2 3">
    <name type="scientific">Heterorhabditis bacteriophora</name>
    <name type="common">Entomopathogenic nematode worm</name>
    <dbReference type="NCBI Taxonomy" id="37862"/>
    <lineage>
        <taxon>Eukaryota</taxon>
        <taxon>Metazoa</taxon>
        <taxon>Ecdysozoa</taxon>
        <taxon>Nematoda</taxon>
        <taxon>Chromadorea</taxon>
        <taxon>Rhabditida</taxon>
        <taxon>Rhabditina</taxon>
        <taxon>Rhabditomorpha</taxon>
        <taxon>Strongyloidea</taxon>
        <taxon>Heterorhabditidae</taxon>
        <taxon>Heterorhabditis</taxon>
    </lineage>
</organism>
<dbReference type="PANTHER" id="PTHR12436:SF3">
    <property type="entry name" value="GERMINAL-CENTER ASSOCIATED NUCLEAR PROTEIN"/>
    <property type="match status" value="1"/>
</dbReference>
<dbReference type="Proteomes" id="UP000095283">
    <property type="component" value="Unplaced"/>
</dbReference>
<reference evidence="3" key="1">
    <citation type="submission" date="2016-11" db="UniProtKB">
        <authorList>
            <consortium name="WormBaseParasite"/>
        </authorList>
    </citation>
    <scope>IDENTIFICATION</scope>
</reference>
<dbReference type="InterPro" id="IPR005062">
    <property type="entry name" value="SAC3/GANP/THP3_conserved"/>
</dbReference>
<dbReference type="GO" id="GO:0070390">
    <property type="term" value="C:transcription export complex 2"/>
    <property type="evidence" value="ECO:0007669"/>
    <property type="project" value="TreeGrafter"/>
</dbReference>
<dbReference type="Pfam" id="PF03399">
    <property type="entry name" value="SAC3_GANP"/>
    <property type="match status" value="1"/>
</dbReference>
<dbReference type="PANTHER" id="PTHR12436">
    <property type="entry name" value="80 KDA MCM3-ASSOCIATED PROTEIN"/>
    <property type="match status" value="1"/>
</dbReference>
<evidence type="ECO:0000313" key="2">
    <source>
        <dbReference type="Proteomes" id="UP000095283"/>
    </source>
</evidence>
<dbReference type="GO" id="GO:0005737">
    <property type="term" value="C:cytoplasm"/>
    <property type="evidence" value="ECO:0007669"/>
    <property type="project" value="TreeGrafter"/>
</dbReference>
<dbReference type="WBParaSite" id="Hba_09644">
    <property type="protein sequence ID" value="Hba_09644"/>
    <property type="gene ID" value="Hba_09644"/>
</dbReference>